<dbReference type="GO" id="GO:0016747">
    <property type="term" value="F:acyltransferase activity, transferring groups other than amino-acyl groups"/>
    <property type="evidence" value="ECO:0007669"/>
    <property type="project" value="InterPro"/>
</dbReference>
<dbReference type="EC" id="2.7.7.7" evidence="2"/>
<dbReference type="Gene3D" id="3.40.630.30">
    <property type="match status" value="1"/>
</dbReference>
<dbReference type="GO" id="GO:0003887">
    <property type="term" value="F:DNA-directed DNA polymerase activity"/>
    <property type="evidence" value="ECO:0007669"/>
    <property type="project" value="UniProtKB-KW"/>
</dbReference>
<reference evidence="2 3" key="1">
    <citation type="submission" date="2016-07" db="EMBL/GenBank/DDBJ databases">
        <title>Genome sequencing of Vibrio scophthalmi strain VS-05, an isolated from Paralichthys olivaceus.</title>
        <authorList>
            <person name="Han H.-J."/>
        </authorList>
    </citation>
    <scope>NUCLEOTIDE SEQUENCE [LARGE SCALE GENOMIC DNA]</scope>
    <source>
        <strain evidence="2 3">VS-05</strain>
    </source>
</reference>
<dbReference type="PROSITE" id="PS51186">
    <property type="entry name" value="GNAT"/>
    <property type="match status" value="1"/>
</dbReference>
<feature type="domain" description="N-acetyltransferase" evidence="1">
    <location>
        <begin position="1"/>
        <end position="139"/>
    </location>
</feature>
<dbReference type="AlphaFoldDB" id="A0A1C7FG93"/>
<name>A0A1C7FG93_9VIBR</name>
<dbReference type="GeneID" id="96873919"/>
<organism evidence="2 3">
    <name type="scientific">Vibrio scophthalmi</name>
    <dbReference type="NCBI Taxonomy" id="45658"/>
    <lineage>
        <taxon>Bacteria</taxon>
        <taxon>Pseudomonadati</taxon>
        <taxon>Pseudomonadota</taxon>
        <taxon>Gammaproteobacteria</taxon>
        <taxon>Vibrionales</taxon>
        <taxon>Vibrionaceae</taxon>
        <taxon>Vibrio</taxon>
    </lineage>
</organism>
<evidence type="ECO:0000313" key="2">
    <source>
        <dbReference type="EMBL" id="ANU38747.1"/>
    </source>
</evidence>
<keyword evidence="2" id="KW-0239">DNA-directed DNA polymerase</keyword>
<sequence length="139" mass="15913">MQIDFLIDPEESIKQEIHAGLHAFNMKVFPHEDSLDVACIATNDNGEFCGGLFGEIYTNTLFVKYFWLDENKRKSGLGREVFSLAESKVQQMGITDIYLDTFSFQARDFYLKLGFEEVGRYSGYPMAGVDKIFLQKRIG</sequence>
<keyword evidence="3" id="KW-1185">Reference proteome</keyword>
<dbReference type="Pfam" id="PF00583">
    <property type="entry name" value="Acetyltransf_1"/>
    <property type="match status" value="1"/>
</dbReference>
<protein>
    <submittedName>
        <fullName evidence="2">DNA-directed DNA polymerase</fullName>
        <ecNumber evidence="2">2.7.7.7</ecNumber>
    </submittedName>
</protein>
<dbReference type="Proteomes" id="UP000092528">
    <property type="component" value="Chromosome 2"/>
</dbReference>
<proteinExistence type="predicted"/>
<keyword evidence="2" id="KW-0808">Transferase</keyword>
<evidence type="ECO:0000259" key="1">
    <source>
        <dbReference type="PROSITE" id="PS51186"/>
    </source>
</evidence>
<dbReference type="RefSeq" id="WP_005598224.1">
    <property type="nucleotide sequence ID" value="NZ_CP016415.1"/>
</dbReference>
<dbReference type="SUPFAM" id="SSF55729">
    <property type="entry name" value="Acyl-CoA N-acyltransferases (Nat)"/>
    <property type="match status" value="1"/>
</dbReference>
<dbReference type="InterPro" id="IPR016181">
    <property type="entry name" value="Acyl_CoA_acyltransferase"/>
</dbReference>
<evidence type="ECO:0000313" key="3">
    <source>
        <dbReference type="Proteomes" id="UP000092528"/>
    </source>
</evidence>
<gene>
    <name evidence="2" type="ORF">VSVS05_03711</name>
</gene>
<dbReference type="PATRIC" id="fig|45658.7.peg.3673"/>
<keyword evidence="2" id="KW-0548">Nucleotidyltransferase</keyword>
<dbReference type="CDD" id="cd04301">
    <property type="entry name" value="NAT_SF"/>
    <property type="match status" value="1"/>
</dbReference>
<dbReference type="InterPro" id="IPR000182">
    <property type="entry name" value="GNAT_dom"/>
</dbReference>
<accession>A0A1C7FG93</accession>
<dbReference type="EMBL" id="CP016415">
    <property type="protein sequence ID" value="ANU38747.1"/>
    <property type="molecule type" value="Genomic_DNA"/>
</dbReference>